<reference evidence="5 6" key="1">
    <citation type="submission" date="2019-12" db="EMBL/GenBank/DDBJ databases">
        <authorList>
            <person name="Li M."/>
        </authorList>
    </citation>
    <scope>NUCLEOTIDE SEQUENCE [LARGE SCALE GENOMIC DNA]</scope>
    <source>
        <strain evidence="5 6">GBMRC 2046</strain>
    </source>
</reference>
<dbReference type="PANTHER" id="PTHR43420:SF12">
    <property type="entry name" value="N-ACETYLTRANSFERASE DOMAIN-CONTAINING PROTEIN"/>
    <property type="match status" value="1"/>
</dbReference>
<comment type="caution">
    <text evidence="5">The sequence shown here is derived from an EMBL/GenBank/DDBJ whole genome shotgun (WGS) entry which is preliminary data.</text>
</comment>
<organism evidence="5 6">
    <name type="scientific">Stappia sediminis</name>
    <dbReference type="NCBI Taxonomy" id="2692190"/>
    <lineage>
        <taxon>Bacteria</taxon>
        <taxon>Pseudomonadati</taxon>
        <taxon>Pseudomonadota</taxon>
        <taxon>Alphaproteobacteria</taxon>
        <taxon>Hyphomicrobiales</taxon>
        <taxon>Stappiaceae</taxon>
        <taxon>Stappia</taxon>
    </lineage>
</organism>
<feature type="domain" description="N-acetyltransferase" evidence="4">
    <location>
        <begin position="23"/>
        <end position="169"/>
    </location>
</feature>
<dbReference type="InterPro" id="IPR050680">
    <property type="entry name" value="YpeA/RimI_acetyltransf"/>
</dbReference>
<dbReference type="SUPFAM" id="SSF55729">
    <property type="entry name" value="Acyl-CoA N-acyltransferases (Nat)"/>
    <property type="match status" value="1"/>
</dbReference>
<sequence length="398" mass="44127">MDTSSRAANAPHPADDRQGSHPVGLRAARAEDLAPLVALENAAFSSDRISRRNFRHFLKSPTARLIVAIAGDRLAGYALVLFRAQTALARLYSIAVDTAFQGSGIGRKLLEAAEDAAYDADRLFLRLEVRADNPAALGLYERSGYRRFSRVKGYYEDGEDALRLEKRLHGGQALRTSVPYFRQATDFTCGPCCLRMAFGAFDIESGVDETAELRLWREATTIYLASGLGGCEPFGLAVAAKKRGLYAEIRVNTEEHFFLSSVRDAEKRRVMRLVQDDFRSEAKTLSIPVFDRPLSAQELAGEAQRGTLSIVLISGYGMYRKKEPHWILVHGGDERHVIVHDPWTEPEVAAGHDKGTDPDAIPETFADAAHLPIPFTAFEHMARWGKQGMRAQILLRKA</sequence>
<dbReference type="EMBL" id="WUMV01000003">
    <property type="protein sequence ID" value="MXN64727.1"/>
    <property type="molecule type" value="Genomic_DNA"/>
</dbReference>
<feature type="region of interest" description="Disordered" evidence="3">
    <location>
        <begin position="1"/>
        <end position="23"/>
    </location>
</feature>
<dbReference type="CDD" id="cd04301">
    <property type="entry name" value="NAT_SF"/>
    <property type="match status" value="1"/>
</dbReference>
<dbReference type="InterPro" id="IPR021770">
    <property type="entry name" value="DUF3335"/>
</dbReference>
<dbReference type="AlphaFoldDB" id="A0A7X3S7G0"/>
<dbReference type="Gene3D" id="3.40.630.30">
    <property type="match status" value="1"/>
</dbReference>
<proteinExistence type="predicted"/>
<dbReference type="PANTHER" id="PTHR43420">
    <property type="entry name" value="ACETYLTRANSFERASE"/>
    <property type="match status" value="1"/>
</dbReference>
<evidence type="ECO:0000313" key="6">
    <source>
        <dbReference type="Proteomes" id="UP000433101"/>
    </source>
</evidence>
<evidence type="ECO:0000259" key="4">
    <source>
        <dbReference type="PROSITE" id="PS51186"/>
    </source>
</evidence>
<dbReference type="Gene3D" id="3.90.70.10">
    <property type="entry name" value="Cysteine proteinases"/>
    <property type="match status" value="1"/>
</dbReference>
<keyword evidence="1 5" id="KW-0808">Transferase</keyword>
<dbReference type="InterPro" id="IPR000182">
    <property type="entry name" value="GNAT_dom"/>
</dbReference>
<dbReference type="RefSeq" id="WP_160774984.1">
    <property type="nucleotide sequence ID" value="NZ_WUMV01000003.1"/>
</dbReference>
<keyword evidence="6" id="KW-1185">Reference proteome</keyword>
<evidence type="ECO:0000256" key="3">
    <source>
        <dbReference type="SAM" id="MobiDB-lite"/>
    </source>
</evidence>
<dbReference type="Pfam" id="PF13673">
    <property type="entry name" value="Acetyltransf_10"/>
    <property type="match status" value="1"/>
</dbReference>
<evidence type="ECO:0000256" key="2">
    <source>
        <dbReference type="ARBA" id="ARBA00023315"/>
    </source>
</evidence>
<dbReference type="InterPro" id="IPR016181">
    <property type="entry name" value="Acyl_CoA_acyltransferase"/>
</dbReference>
<accession>A0A7X3S7G0</accession>
<dbReference type="GO" id="GO:0016747">
    <property type="term" value="F:acyltransferase activity, transferring groups other than amino-acyl groups"/>
    <property type="evidence" value="ECO:0007669"/>
    <property type="project" value="InterPro"/>
</dbReference>
<evidence type="ECO:0000256" key="1">
    <source>
        <dbReference type="ARBA" id="ARBA00022679"/>
    </source>
</evidence>
<protein>
    <submittedName>
        <fullName evidence="5">GNAT family N-acetyltransferase</fullName>
    </submittedName>
</protein>
<dbReference type="Proteomes" id="UP000433101">
    <property type="component" value="Unassembled WGS sequence"/>
</dbReference>
<dbReference type="PROSITE" id="PS51186">
    <property type="entry name" value="GNAT"/>
    <property type="match status" value="1"/>
</dbReference>
<keyword evidence="2" id="KW-0012">Acyltransferase</keyword>
<dbReference type="Pfam" id="PF11814">
    <property type="entry name" value="DUF3335"/>
    <property type="match status" value="1"/>
</dbReference>
<name>A0A7X3S7G0_9HYPH</name>
<gene>
    <name evidence="5" type="ORF">GR183_07400</name>
</gene>
<evidence type="ECO:0000313" key="5">
    <source>
        <dbReference type="EMBL" id="MXN64727.1"/>
    </source>
</evidence>